<dbReference type="AlphaFoldDB" id="A0A9P8Y793"/>
<feature type="compositionally biased region" description="Basic residues" evidence="1">
    <location>
        <begin position="147"/>
        <end position="156"/>
    </location>
</feature>
<protein>
    <recommendedName>
        <fullName evidence="2">2EXR domain-containing protein</fullName>
    </recommendedName>
</protein>
<evidence type="ECO:0000259" key="2">
    <source>
        <dbReference type="Pfam" id="PF20150"/>
    </source>
</evidence>
<dbReference type="GeneID" id="70177402"/>
<proteinExistence type="predicted"/>
<keyword evidence="4" id="KW-1185">Reference proteome</keyword>
<dbReference type="Proteomes" id="UP000756346">
    <property type="component" value="Unassembled WGS sequence"/>
</dbReference>
<accession>A0A9P8Y793</accession>
<dbReference type="Pfam" id="PF20150">
    <property type="entry name" value="2EXR"/>
    <property type="match status" value="1"/>
</dbReference>
<dbReference type="EMBL" id="JAGTJQ010000004">
    <property type="protein sequence ID" value="KAH7033465.1"/>
    <property type="molecule type" value="Genomic_DNA"/>
</dbReference>
<feature type="region of interest" description="Disordered" evidence="1">
    <location>
        <begin position="1"/>
        <end position="24"/>
    </location>
</feature>
<evidence type="ECO:0000256" key="1">
    <source>
        <dbReference type="SAM" id="MobiDB-lite"/>
    </source>
</evidence>
<dbReference type="PANTHER" id="PTHR35910">
    <property type="entry name" value="2EXR DOMAIN-CONTAINING PROTEIN"/>
    <property type="match status" value="1"/>
</dbReference>
<evidence type="ECO:0000313" key="3">
    <source>
        <dbReference type="EMBL" id="KAH7033465.1"/>
    </source>
</evidence>
<feature type="domain" description="2EXR" evidence="2">
    <location>
        <begin position="210"/>
        <end position="296"/>
    </location>
</feature>
<feature type="region of interest" description="Disordered" evidence="1">
    <location>
        <begin position="123"/>
        <end position="170"/>
    </location>
</feature>
<dbReference type="OrthoDB" id="3473305at2759"/>
<sequence>MADGTVDIGPRPGADHTAPTIPASRPSQLLQQDSETMIVYESPMLDTPQQPLATPWLGQVMDADTPQRALTRSMTKNNPVMLLTGEEDSINTRLRRSVKRKGPSSVVHSLENSRSIVYDIDGAETEITTPSSPSRRLRGNNSSRGSRAQRVRRAKTVKNLSPPDRDCTPTTTAIVKAASDRVRKRTSNKLTAVARPPRRSARLAKPLTEFHLFGQLPKELQIMVWEAAIESRVVYLRNRSVFPPSYTRGIQNEQPQWFLACQTSWYVAQFHYRTMFGLLATITHPADYGHRQAMNANLDVVLLEPCCAGCRAYSCTRHQFSNQDRELVRQIAVQIESPLLMPSASPCWQTISMSWPNVETIYMTRQSFTGADQKPKALIRVAEDEHEKRVYQRFLQWKKSNGQGNKVQRVEFVVVVHREEGKLQDRYQSVVQRKSGDPSDIVIG</sequence>
<organism evidence="3 4">
    <name type="scientific">Microdochium trichocladiopsis</name>
    <dbReference type="NCBI Taxonomy" id="1682393"/>
    <lineage>
        <taxon>Eukaryota</taxon>
        <taxon>Fungi</taxon>
        <taxon>Dikarya</taxon>
        <taxon>Ascomycota</taxon>
        <taxon>Pezizomycotina</taxon>
        <taxon>Sordariomycetes</taxon>
        <taxon>Xylariomycetidae</taxon>
        <taxon>Xylariales</taxon>
        <taxon>Microdochiaceae</taxon>
        <taxon>Microdochium</taxon>
    </lineage>
</organism>
<name>A0A9P8Y793_9PEZI</name>
<dbReference type="InterPro" id="IPR045518">
    <property type="entry name" value="2EXR"/>
</dbReference>
<gene>
    <name evidence="3" type="ORF">B0I36DRAFT_109482</name>
</gene>
<evidence type="ECO:0000313" key="4">
    <source>
        <dbReference type="Proteomes" id="UP000756346"/>
    </source>
</evidence>
<reference evidence="3" key="1">
    <citation type="journal article" date="2021" name="Nat. Commun.">
        <title>Genetic determinants of endophytism in the Arabidopsis root mycobiome.</title>
        <authorList>
            <person name="Mesny F."/>
            <person name="Miyauchi S."/>
            <person name="Thiergart T."/>
            <person name="Pickel B."/>
            <person name="Atanasova L."/>
            <person name="Karlsson M."/>
            <person name="Huettel B."/>
            <person name="Barry K.W."/>
            <person name="Haridas S."/>
            <person name="Chen C."/>
            <person name="Bauer D."/>
            <person name="Andreopoulos W."/>
            <person name="Pangilinan J."/>
            <person name="LaButti K."/>
            <person name="Riley R."/>
            <person name="Lipzen A."/>
            <person name="Clum A."/>
            <person name="Drula E."/>
            <person name="Henrissat B."/>
            <person name="Kohler A."/>
            <person name="Grigoriev I.V."/>
            <person name="Martin F.M."/>
            <person name="Hacquard S."/>
        </authorList>
    </citation>
    <scope>NUCLEOTIDE SEQUENCE</scope>
    <source>
        <strain evidence="3">MPI-CAGE-CH-0230</strain>
    </source>
</reference>
<dbReference type="PANTHER" id="PTHR35910:SF6">
    <property type="entry name" value="2EXR DOMAIN-CONTAINING PROTEIN"/>
    <property type="match status" value="1"/>
</dbReference>
<dbReference type="RefSeq" id="XP_046014297.1">
    <property type="nucleotide sequence ID" value="XM_046147856.1"/>
</dbReference>
<comment type="caution">
    <text evidence="3">The sequence shown here is derived from an EMBL/GenBank/DDBJ whole genome shotgun (WGS) entry which is preliminary data.</text>
</comment>
<feature type="compositionally biased region" description="Low complexity" evidence="1">
    <location>
        <begin position="130"/>
        <end position="146"/>
    </location>
</feature>